<proteinExistence type="predicted"/>
<dbReference type="RefSeq" id="WP_055682050.1">
    <property type="nucleotide sequence ID" value="NZ_CANMUL010000004.1"/>
</dbReference>
<protein>
    <submittedName>
        <fullName evidence="1">Uncharacterized protein</fullName>
    </submittedName>
</protein>
<name>A0A0M6XR05_9RHOB</name>
<evidence type="ECO:0000313" key="1">
    <source>
        <dbReference type="EMBL" id="CTQ32605.1"/>
    </source>
</evidence>
<reference evidence="1 2" key="1">
    <citation type="submission" date="2015-07" db="EMBL/GenBank/DDBJ databases">
        <authorList>
            <person name="Noorani M."/>
        </authorList>
    </citation>
    <scope>NUCLEOTIDE SEQUENCE [LARGE SCALE GENOMIC DNA]</scope>
    <source>
        <strain evidence="1 2">CECT 5088</strain>
    </source>
</reference>
<dbReference type="STRING" id="282197.SAMN04488517_101539"/>
<dbReference type="Proteomes" id="UP000048908">
    <property type="component" value="Unassembled WGS sequence"/>
</dbReference>
<dbReference type="Pfam" id="PF20086">
    <property type="entry name" value="DUF6478"/>
    <property type="match status" value="1"/>
</dbReference>
<dbReference type="InterPro" id="IPR045514">
    <property type="entry name" value="DUF6478"/>
</dbReference>
<accession>A0A0M6XR05</accession>
<organism evidence="1 2">
    <name type="scientific">Jannaschia rubra</name>
    <dbReference type="NCBI Taxonomy" id="282197"/>
    <lineage>
        <taxon>Bacteria</taxon>
        <taxon>Pseudomonadati</taxon>
        <taxon>Pseudomonadota</taxon>
        <taxon>Alphaproteobacteria</taxon>
        <taxon>Rhodobacterales</taxon>
        <taxon>Roseobacteraceae</taxon>
        <taxon>Jannaschia</taxon>
    </lineage>
</organism>
<sequence length="257" mass="28161">MAEDPPGLIDGLRSRRSLRRWRRAARDGGAIPLADLARLAPAARALAVSAGYVTRAADRRLLGAGDGMECPPQCDWAWRPDPWAAALSPVSVAGALDGTRLAQGVTLFHDCPMAEITLHQHRRTSAGARAPFALSMDVLGFHGSFLSLAIDLPQEAAQGLRRSHIVIVSARLRTERPTEAFVRLNIRQGPNTEQLISQLQPGDRPGDPLRAEFDLGFHDLKPAKLESAWIDLIIERPEMTQVTIDDLTLTRRPRADI</sequence>
<dbReference type="OrthoDB" id="7827015at2"/>
<dbReference type="AlphaFoldDB" id="A0A0M6XR05"/>
<dbReference type="EMBL" id="CXPG01000014">
    <property type="protein sequence ID" value="CTQ32605.1"/>
    <property type="molecule type" value="Genomic_DNA"/>
</dbReference>
<gene>
    <name evidence="1" type="ORF">JAN5088_01376</name>
</gene>
<keyword evidence="2" id="KW-1185">Reference proteome</keyword>
<evidence type="ECO:0000313" key="2">
    <source>
        <dbReference type="Proteomes" id="UP000048908"/>
    </source>
</evidence>